<name>A0A1J3CHB1_NOCCA</name>
<dbReference type="GO" id="GO:0048046">
    <property type="term" value="C:apoplast"/>
    <property type="evidence" value="ECO:0007669"/>
    <property type="project" value="TreeGrafter"/>
</dbReference>
<dbReference type="PANTHER" id="PTHR35301:SF1">
    <property type="entry name" value="CLAVATA3_ESR (CLE)-RELATED PROTEIN 41-RELATED"/>
    <property type="match status" value="1"/>
</dbReference>
<proteinExistence type="predicted"/>
<dbReference type="GO" id="GO:0033612">
    <property type="term" value="F:receptor serine/threonine kinase binding"/>
    <property type="evidence" value="ECO:0007669"/>
    <property type="project" value="InterPro"/>
</dbReference>
<evidence type="ECO:0000313" key="3">
    <source>
        <dbReference type="EMBL" id="JAU03692.1"/>
    </source>
</evidence>
<evidence type="ECO:0000256" key="2">
    <source>
        <dbReference type="SAM" id="Phobius"/>
    </source>
</evidence>
<dbReference type="PANTHER" id="PTHR35301">
    <property type="entry name" value="CLAVATA3/ESR (CLE)-RELATED PROTEIN 41-RELATED"/>
    <property type="match status" value="1"/>
</dbReference>
<reference evidence="3" key="1">
    <citation type="submission" date="2016-07" db="EMBL/GenBank/DDBJ databases">
        <title>De novo transcriptome assembly of four accessions of the metal hyperaccumulator plant Noccaea caerulescens.</title>
        <authorList>
            <person name="Blande D."/>
            <person name="Halimaa P."/>
            <person name="Tervahauta A.I."/>
            <person name="Aarts M.G."/>
            <person name="Karenlampi S.O."/>
        </authorList>
    </citation>
    <scope>NUCLEOTIDE SEQUENCE</scope>
</reference>
<dbReference type="GO" id="GO:0010089">
    <property type="term" value="P:xylem development"/>
    <property type="evidence" value="ECO:0007669"/>
    <property type="project" value="InterPro"/>
</dbReference>
<protein>
    <submittedName>
        <fullName evidence="3">CLAVATA3/ESR (CLE)-related protein 44</fullName>
    </submittedName>
</protein>
<keyword evidence="2" id="KW-0812">Transmembrane</keyword>
<evidence type="ECO:0000256" key="1">
    <source>
        <dbReference type="SAM" id="MobiDB-lite"/>
    </source>
</evidence>
<gene>
    <name evidence="3" type="ORF">GA_TR17101_c0_g1_i1_g.54812</name>
</gene>
<dbReference type="EMBL" id="GEVI01028628">
    <property type="protein sequence ID" value="JAU03692.1"/>
    <property type="molecule type" value="Transcribed_RNA"/>
</dbReference>
<keyword evidence="2" id="KW-0472">Membrane</keyword>
<sequence>MATSIDQTITKSLHLNQVITLIFLAFFLLISPTSPMTHHLHESSQKNTIAPFNRFLLEPPNPSSSTMNLRPMAHTRRSRTYSSSESRRREFGAEAHEVPSGPNPISN</sequence>
<keyword evidence="2" id="KW-1133">Transmembrane helix</keyword>
<dbReference type="InterPro" id="IPR037495">
    <property type="entry name" value="CLE41/42/44"/>
</dbReference>
<accession>A0A1J3CHB1</accession>
<feature type="transmembrane region" description="Helical" evidence="2">
    <location>
        <begin position="12"/>
        <end position="30"/>
    </location>
</feature>
<feature type="region of interest" description="Disordered" evidence="1">
    <location>
        <begin position="54"/>
        <end position="107"/>
    </location>
</feature>
<dbReference type="AlphaFoldDB" id="A0A1J3CHB1"/>
<feature type="compositionally biased region" description="Basic and acidic residues" evidence="1">
    <location>
        <begin position="85"/>
        <end position="97"/>
    </location>
</feature>
<organism evidence="3">
    <name type="scientific">Noccaea caerulescens</name>
    <name type="common">Alpine penny-cress</name>
    <name type="synonym">Thlaspi caerulescens</name>
    <dbReference type="NCBI Taxonomy" id="107243"/>
    <lineage>
        <taxon>Eukaryota</taxon>
        <taxon>Viridiplantae</taxon>
        <taxon>Streptophyta</taxon>
        <taxon>Embryophyta</taxon>
        <taxon>Tracheophyta</taxon>
        <taxon>Spermatophyta</taxon>
        <taxon>Magnoliopsida</taxon>
        <taxon>eudicotyledons</taxon>
        <taxon>Gunneridae</taxon>
        <taxon>Pentapetalae</taxon>
        <taxon>rosids</taxon>
        <taxon>malvids</taxon>
        <taxon>Brassicales</taxon>
        <taxon>Brassicaceae</taxon>
        <taxon>Coluteocarpeae</taxon>
        <taxon>Noccaea</taxon>
    </lineage>
</organism>